<sequence length="1693" mass="193204">MTKSEEAAKAKFSFCVKEIKRYNDKWKKIIENDINVQLLIKTKSECLNLESDLQANYLLSGDPDGSLYEIYTVNKDIITDLLVEIEEILIVKTKEENVSTNNSSRNSENKNNLKLPKLELPVFSGDLSAWLSFKEIFINAIDKNYELSETAKLSYLISSLKGDPAKLISGFSISDENYKQAWETLLNRYDDKKNLANSLLSKFINAKPTKPNNQKSILYLLDTCNLAIRNLKSLKFQFNEFVNLILVFIVQEKLDESLRKQWELSLDCEKFPTYDDLVSFIEKHARSIRNANSDHLTSRDCISRNIQSRDMNKYNAKKNTVVHNTVVNNSTRNKCIFCSENHPIYKCGIFNGYNLEQRWNVIKTMKLCNNCLRSNHDVSKCMLSVRCKNCSLKHHTLLHDYSKNYKPLAPPSQNVPTLERGESSSATSLSYSGTSDSGNILLCTAIVKVKDSMGNWQNCRVLLDSASQMSLISEECCTNLGLSRNSSSHTIIGTGNQIVGNSDSFVKLEFTSLLHPETYFVNALVIKSLTTNLPNFHMSHYHWDHIQNLQLADPEFHISKPINIILGADIFFELMQGNQIKGAKNTPYAIDTKLGWVLCGKVSSRHEIPHSQNQFVSHHTTSNFNLKNDIQNFWELESLPQENSLSNEEQICEELYKSTVSRDDPGRYTVKLPFKPHHKPGNSKSTAVKCFYSLEHRLQKNPTPRQQYTSFLKEYEELNHMELVPNNQSYLPESEAFYLPHHGVVREESISTKLRVVFNGSAKSSNSFSLNEALYTGPKLQPDVFKILLNFRTFPIAISADIEKMYRQIRIHSEDADFQRIIWRTDTNHPLSTYRLLTVTYGTSCAPYLAIRTLHQLAADEMSTSPEACKIVREHFYVDDLLTGANSVSHAKVLVSEINRVLQSGGFTLKKWASNIVDVLDSIPAENKLQKTEISIDESSSVKILGVHWNSHQDTLQIKITDPQEVLTKRQLLSVIARIFDPLGILSPTTIVLKILMQDLWKNQLSWDAGIPHEILKTWKTFQSELSYLKDIKLPRYLKNVYSESVIVQLHGFCDASSKAYAAVIYIRVLTDTVISSISVLIHSTFLWSDSQIALCWISSPPSKGNQFVTHRVNQIHSLIPNGNWNYIPGKINPADCASRGLMPEKLSQHDLWWSGPQWLHDKHLPNFIANETPSHDNDETYINDSLSFASQVKPIAEFITKFSSFSKLTRILAYCFRFVHNIRSPSKKCSGPLTAAELVVAENLIIQLLQEQEFSVEIHMLRENKPLPCNSKLLALNIFLDKSGIIRVGGRLSKHSTLNINQKHPMLLPKDHHLTRSIIKEYHVRYLHAGPQLLLSLLRQKFWFSHGLSIVRQECHKCLTCRREKSQSCQQLMSDLPSVRITPDRPFKRVGVDYCGPFLTKPNVFRSKVKFKSYVALFICMWSKAVHIELVSDLSTAAFLAALRRFLSRRGLSSDIYSDNGTNFKGAANHLRHLFNIAKGSEIQQFCTSNYIQWHFIPPYSPNHGGLWEASIKLTKHHLIRVCKSTILNFEEMTTLLCQIEACINSRPLTPLSSDPSDISALTPGHFLIGSSLLDLPEPTNAQPKLPLSVRWQTIQDQRKQFWSRWSREYLHHLQHRPKWASSKRDLQVDDLVLVQDPVSSPLHWILGRIVKTFPGQDARTRVVAVRTRDGEITRSISKISLILPGREDVQF</sequence>
<evidence type="ECO:0000259" key="1">
    <source>
        <dbReference type="PROSITE" id="PS50994"/>
    </source>
</evidence>
<protein>
    <recommendedName>
        <fullName evidence="1">Integrase catalytic domain-containing protein</fullName>
    </recommendedName>
</protein>
<dbReference type="CDD" id="cd01644">
    <property type="entry name" value="RT_pepA17"/>
    <property type="match status" value="1"/>
</dbReference>
<dbReference type="GO" id="GO:0003676">
    <property type="term" value="F:nucleic acid binding"/>
    <property type="evidence" value="ECO:0007669"/>
    <property type="project" value="InterPro"/>
</dbReference>
<dbReference type="GO" id="GO:0071897">
    <property type="term" value="P:DNA biosynthetic process"/>
    <property type="evidence" value="ECO:0007669"/>
    <property type="project" value="UniProtKB-ARBA"/>
</dbReference>
<accession>A0A4Y2GPA0</accession>
<dbReference type="InterPro" id="IPR043502">
    <property type="entry name" value="DNA/RNA_pol_sf"/>
</dbReference>
<name>A0A4Y2GPA0_ARAVE</name>
<dbReference type="Proteomes" id="UP000499080">
    <property type="component" value="Unassembled WGS sequence"/>
</dbReference>
<dbReference type="Pfam" id="PF03564">
    <property type="entry name" value="DUF1759"/>
    <property type="match status" value="1"/>
</dbReference>
<dbReference type="PROSITE" id="PS50994">
    <property type="entry name" value="INTEGRASE"/>
    <property type="match status" value="1"/>
</dbReference>
<dbReference type="SUPFAM" id="SSF56672">
    <property type="entry name" value="DNA/RNA polymerases"/>
    <property type="match status" value="1"/>
</dbReference>
<gene>
    <name evidence="2" type="ORF">AVEN_227742_1</name>
</gene>
<dbReference type="EMBL" id="BGPR01100124">
    <property type="protein sequence ID" value="GBM55037.1"/>
    <property type="molecule type" value="Genomic_DNA"/>
</dbReference>
<dbReference type="InterPro" id="IPR005312">
    <property type="entry name" value="DUF1759"/>
</dbReference>
<dbReference type="InterPro" id="IPR041588">
    <property type="entry name" value="Integrase_H2C2"/>
</dbReference>
<dbReference type="PANTHER" id="PTHR47331:SF5">
    <property type="entry name" value="RIBONUCLEASE H"/>
    <property type="match status" value="1"/>
</dbReference>
<dbReference type="GO" id="GO:0015074">
    <property type="term" value="P:DNA integration"/>
    <property type="evidence" value="ECO:0007669"/>
    <property type="project" value="InterPro"/>
</dbReference>
<dbReference type="InterPro" id="IPR036397">
    <property type="entry name" value="RNaseH_sf"/>
</dbReference>
<dbReference type="InterPro" id="IPR008042">
    <property type="entry name" value="Retrotrans_Pao"/>
</dbReference>
<feature type="domain" description="Integrase catalytic" evidence="1">
    <location>
        <begin position="1383"/>
        <end position="1573"/>
    </location>
</feature>
<dbReference type="Pfam" id="PF05380">
    <property type="entry name" value="Peptidase_A17"/>
    <property type="match status" value="1"/>
</dbReference>
<feature type="non-terminal residue" evidence="2">
    <location>
        <position position="1693"/>
    </location>
</feature>
<dbReference type="Pfam" id="PF18701">
    <property type="entry name" value="DUF5641"/>
    <property type="match status" value="1"/>
</dbReference>
<evidence type="ECO:0000313" key="3">
    <source>
        <dbReference type="Proteomes" id="UP000499080"/>
    </source>
</evidence>
<dbReference type="Pfam" id="PF17921">
    <property type="entry name" value="Integrase_H2C2"/>
    <property type="match status" value="1"/>
</dbReference>
<dbReference type="Gene3D" id="3.30.420.10">
    <property type="entry name" value="Ribonuclease H-like superfamily/Ribonuclease H"/>
    <property type="match status" value="1"/>
</dbReference>
<dbReference type="InterPro" id="IPR040676">
    <property type="entry name" value="DUF5641"/>
</dbReference>
<dbReference type="InterPro" id="IPR001584">
    <property type="entry name" value="Integrase_cat-core"/>
</dbReference>
<dbReference type="InterPro" id="IPR012337">
    <property type="entry name" value="RNaseH-like_sf"/>
</dbReference>
<reference evidence="2 3" key="1">
    <citation type="journal article" date="2019" name="Sci. Rep.">
        <title>Orb-weaving spider Araneus ventricosus genome elucidates the spidroin gene catalogue.</title>
        <authorList>
            <person name="Kono N."/>
            <person name="Nakamura H."/>
            <person name="Ohtoshi R."/>
            <person name="Moran D.A.P."/>
            <person name="Shinohara A."/>
            <person name="Yoshida Y."/>
            <person name="Fujiwara M."/>
            <person name="Mori M."/>
            <person name="Tomita M."/>
            <person name="Arakawa K."/>
        </authorList>
    </citation>
    <scope>NUCLEOTIDE SEQUENCE [LARGE SCALE GENOMIC DNA]</scope>
</reference>
<comment type="caution">
    <text evidence="2">The sequence shown here is derived from an EMBL/GenBank/DDBJ whole genome shotgun (WGS) entry which is preliminary data.</text>
</comment>
<keyword evidence="3" id="KW-1185">Reference proteome</keyword>
<dbReference type="OrthoDB" id="5984724at2759"/>
<dbReference type="SUPFAM" id="SSF53098">
    <property type="entry name" value="Ribonuclease H-like"/>
    <property type="match status" value="1"/>
</dbReference>
<dbReference type="GO" id="GO:0042575">
    <property type="term" value="C:DNA polymerase complex"/>
    <property type="evidence" value="ECO:0007669"/>
    <property type="project" value="UniProtKB-ARBA"/>
</dbReference>
<dbReference type="PANTHER" id="PTHR47331">
    <property type="entry name" value="PHD-TYPE DOMAIN-CONTAINING PROTEIN"/>
    <property type="match status" value="1"/>
</dbReference>
<organism evidence="2 3">
    <name type="scientific">Araneus ventricosus</name>
    <name type="common">Orbweaver spider</name>
    <name type="synonym">Epeira ventricosa</name>
    <dbReference type="NCBI Taxonomy" id="182803"/>
    <lineage>
        <taxon>Eukaryota</taxon>
        <taxon>Metazoa</taxon>
        <taxon>Ecdysozoa</taxon>
        <taxon>Arthropoda</taxon>
        <taxon>Chelicerata</taxon>
        <taxon>Arachnida</taxon>
        <taxon>Araneae</taxon>
        <taxon>Araneomorphae</taxon>
        <taxon>Entelegynae</taxon>
        <taxon>Araneoidea</taxon>
        <taxon>Araneidae</taxon>
        <taxon>Araneus</taxon>
    </lineage>
</organism>
<proteinExistence type="predicted"/>
<evidence type="ECO:0000313" key="2">
    <source>
        <dbReference type="EMBL" id="GBM55037.1"/>
    </source>
</evidence>